<dbReference type="EMBL" id="CP036526">
    <property type="protein sequence ID" value="QDT09472.1"/>
    <property type="molecule type" value="Genomic_DNA"/>
</dbReference>
<reference evidence="1 2" key="1">
    <citation type="submission" date="2019-02" db="EMBL/GenBank/DDBJ databases">
        <title>Deep-cultivation of Planctomycetes and their phenomic and genomic characterization uncovers novel biology.</title>
        <authorList>
            <person name="Wiegand S."/>
            <person name="Jogler M."/>
            <person name="Boedeker C."/>
            <person name="Pinto D."/>
            <person name="Vollmers J."/>
            <person name="Rivas-Marin E."/>
            <person name="Kohn T."/>
            <person name="Peeters S.H."/>
            <person name="Heuer A."/>
            <person name="Rast P."/>
            <person name="Oberbeckmann S."/>
            <person name="Bunk B."/>
            <person name="Jeske O."/>
            <person name="Meyerdierks A."/>
            <person name="Storesund J.E."/>
            <person name="Kallscheuer N."/>
            <person name="Luecker S."/>
            <person name="Lage O.M."/>
            <person name="Pohl T."/>
            <person name="Merkel B.J."/>
            <person name="Hornburger P."/>
            <person name="Mueller R.-W."/>
            <person name="Bruemmer F."/>
            <person name="Labrenz M."/>
            <person name="Spormann A.M."/>
            <person name="Op den Camp H."/>
            <person name="Overmann J."/>
            <person name="Amann R."/>
            <person name="Jetten M.S.M."/>
            <person name="Mascher T."/>
            <person name="Medema M.H."/>
            <person name="Devos D.P."/>
            <person name="Kaster A.-K."/>
            <person name="Ovreas L."/>
            <person name="Rohde M."/>
            <person name="Galperin M.Y."/>
            <person name="Jogler C."/>
        </authorList>
    </citation>
    <scope>NUCLEOTIDE SEQUENCE [LARGE SCALE GENOMIC DNA]</scope>
    <source>
        <strain evidence="1 2">K23_9</strain>
    </source>
</reference>
<gene>
    <name evidence="1" type="ORF">K239x_14180</name>
</gene>
<sequence length="167" mass="17588">MKRSHSILLSVTVVAASVTRLYLLRGAAAATSAVLVAERLYDASVITQLSFDPNAIVLLAPGPDELPGQAELDDDFDGVIDNRAEMGAVGSDDVCLAPWNPGYQAAADRGDAVEISRGAFVDDGPVSVGKAAANGVSLSPGQSDHRRLLITGTTRGRTWSRMIMDHR</sequence>
<dbReference type="RefSeq" id="WP_145417028.1">
    <property type="nucleotide sequence ID" value="NZ_CP036526.1"/>
</dbReference>
<name>A0A517NQS8_9BACT</name>
<keyword evidence="2" id="KW-1185">Reference proteome</keyword>
<dbReference type="AlphaFoldDB" id="A0A517NQS8"/>
<accession>A0A517NQS8</accession>
<evidence type="ECO:0000313" key="1">
    <source>
        <dbReference type="EMBL" id="QDT09472.1"/>
    </source>
</evidence>
<protein>
    <submittedName>
        <fullName evidence="1">Uncharacterized protein</fullName>
    </submittedName>
</protein>
<dbReference type="OrthoDB" id="276949at2"/>
<evidence type="ECO:0000313" key="2">
    <source>
        <dbReference type="Proteomes" id="UP000319817"/>
    </source>
</evidence>
<dbReference type="Proteomes" id="UP000319817">
    <property type="component" value="Chromosome"/>
</dbReference>
<proteinExistence type="predicted"/>
<organism evidence="1 2">
    <name type="scientific">Stieleria marina</name>
    <dbReference type="NCBI Taxonomy" id="1930275"/>
    <lineage>
        <taxon>Bacteria</taxon>
        <taxon>Pseudomonadati</taxon>
        <taxon>Planctomycetota</taxon>
        <taxon>Planctomycetia</taxon>
        <taxon>Pirellulales</taxon>
        <taxon>Pirellulaceae</taxon>
        <taxon>Stieleria</taxon>
    </lineage>
</organism>